<dbReference type="PANTHER" id="PTHR11640">
    <property type="entry name" value="NEPHRIN"/>
    <property type="match status" value="1"/>
</dbReference>
<organism evidence="11 12">
    <name type="scientific">Polistes dominula</name>
    <name type="common">European paper wasp</name>
    <name type="synonym">Vespa dominula</name>
    <dbReference type="NCBI Taxonomy" id="743375"/>
    <lineage>
        <taxon>Eukaryota</taxon>
        <taxon>Metazoa</taxon>
        <taxon>Ecdysozoa</taxon>
        <taxon>Arthropoda</taxon>
        <taxon>Hexapoda</taxon>
        <taxon>Insecta</taxon>
        <taxon>Pterygota</taxon>
        <taxon>Neoptera</taxon>
        <taxon>Endopterygota</taxon>
        <taxon>Hymenoptera</taxon>
        <taxon>Apocrita</taxon>
        <taxon>Aculeata</taxon>
        <taxon>Vespoidea</taxon>
        <taxon>Vespidae</taxon>
        <taxon>Polistinae</taxon>
        <taxon>Polistini</taxon>
        <taxon>Polistes</taxon>
    </lineage>
</organism>
<dbReference type="InterPro" id="IPR003598">
    <property type="entry name" value="Ig_sub2"/>
</dbReference>
<proteinExistence type="predicted"/>
<dbReference type="Proteomes" id="UP000694924">
    <property type="component" value="Unplaced"/>
</dbReference>
<reference evidence="12" key="1">
    <citation type="submission" date="2025-08" db="UniProtKB">
        <authorList>
            <consortium name="RefSeq"/>
        </authorList>
    </citation>
    <scope>IDENTIFICATION</scope>
    <source>
        <tissue evidence="12">Whole body</tissue>
    </source>
</reference>
<accession>A0ABM1JD93</accession>
<feature type="region of interest" description="Disordered" evidence="7">
    <location>
        <begin position="31"/>
        <end position="61"/>
    </location>
</feature>
<dbReference type="PANTHER" id="PTHR11640:SF31">
    <property type="entry name" value="IRREGULAR CHIASM C-ROUGHEST PROTEIN-RELATED"/>
    <property type="match status" value="1"/>
</dbReference>
<evidence type="ECO:0000313" key="12">
    <source>
        <dbReference type="RefSeq" id="XP_015190431.1"/>
    </source>
</evidence>
<dbReference type="SMART" id="SM00409">
    <property type="entry name" value="IG"/>
    <property type="match status" value="3"/>
</dbReference>
<feature type="chain" id="PRO_5046571052" evidence="8">
    <location>
        <begin position="20"/>
        <end position="512"/>
    </location>
</feature>
<dbReference type="SMART" id="SM00408">
    <property type="entry name" value="IGc2"/>
    <property type="match status" value="3"/>
</dbReference>
<dbReference type="CDD" id="cd00063">
    <property type="entry name" value="FN3"/>
    <property type="match status" value="1"/>
</dbReference>
<dbReference type="PROSITE" id="PS50835">
    <property type="entry name" value="IG_LIKE"/>
    <property type="match status" value="3"/>
</dbReference>
<sequence length="512" mass="57665">MHIRVIALITLLLVVQGWCKPPKDIEALEDYNDDAQAEENEDYSQTEDEDESPDTMEEPPQIISQPISNTVRAGTTVTLPCLTENADSFVVIWKKDDQFLYYGPNPMTEEPKRIQRLANNSLVIHNATMTDSSDNYTCSITSRIPVMITHRLHVEPSNDRSPSMMMTTMTTTSMITTTTTAPQMVSTSPSIPYIHVIPSNKIDVKQGETVKFSCIPFPKSQFLQTKMKWYLKNEKLQNSSHIMMNGNDITIFKVKRHDAGMYQCLADNGMKNPPMAAIHLIVQYSPEIVVERDIVHTGDGVESEITCIVHAHPHANVTWSKNQKEIPKGENGKFSQAQNKSKYYLKIMRTNEQDFGDYVCHAKNKFGQASRTITLTGAPSQASIFEAFVADDNNDLVLKWRLESYSPIAQYKLKYRRKGDEQWQEIEPRVKDGDGITYIVEHVIVGLDAGNYEAILEARNSFGWSPPSKPVSFKKENVEKAEAASVGGSAVSIRPFWAFPVSLLVVCAFIKL</sequence>
<dbReference type="SUPFAM" id="SSF48726">
    <property type="entry name" value="Immunoglobulin"/>
    <property type="match status" value="3"/>
</dbReference>
<dbReference type="InterPro" id="IPR003961">
    <property type="entry name" value="FN3_dom"/>
</dbReference>
<evidence type="ECO:0000256" key="7">
    <source>
        <dbReference type="SAM" id="MobiDB-lite"/>
    </source>
</evidence>
<dbReference type="InterPro" id="IPR003599">
    <property type="entry name" value="Ig_sub"/>
</dbReference>
<dbReference type="CDD" id="cd00096">
    <property type="entry name" value="Ig"/>
    <property type="match status" value="2"/>
</dbReference>
<keyword evidence="6" id="KW-0393">Immunoglobulin domain</keyword>
<evidence type="ECO:0000256" key="4">
    <source>
        <dbReference type="ARBA" id="ARBA00023157"/>
    </source>
</evidence>
<dbReference type="InterPro" id="IPR013098">
    <property type="entry name" value="Ig_I-set"/>
</dbReference>
<evidence type="ECO:0000256" key="5">
    <source>
        <dbReference type="ARBA" id="ARBA00023180"/>
    </source>
</evidence>
<evidence type="ECO:0000256" key="8">
    <source>
        <dbReference type="SAM" id="SignalP"/>
    </source>
</evidence>
<keyword evidence="2" id="KW-0677">Repeat</keyword>
<dbReference type="InterPro" id="IPR051275">
    <property type="entry name" value="Cell_adhesion_signaling"/>
</dbReference>
<evidence type="ECO:0000256" key="3">
    <source>
        <dbReference type="ARBA" id="ARBA00023136"/>
    </source>
</evidence>
<dbReference type="PROSITE" id="PS50853">
    <property type="entry name" value="FN3"/>
    <property type="match status" value="1"/>
</dbReference>
<keyword evidence="11" id="KW-1185">Reference proteome</keyword>
<feature type="compositionally biased region" description="Acidic residues" evidence="7">
    <location>
        <begin position="31"/>
        <end position="57"/>
    </location>
</feature>
<protein>
    <submittedName>
        <fullName evidence="12">Protein amalgam-like</fullName>
    </submittedName>
</protein>
<evidence type="ECO:0000256" key="1">
    <source>
        <dbReference type="ARBA" id="ARBA00004479"/>
    </source>
</evidence>
<dbReference type="InterPro" id="IPR013783">
    <property type="entry name" value="Ig-like_fold"/>
</dbReference>
<feature type="domain" description="Ig-like" evidence="9">
    <location>
        <begin position="60"/>
        <end position="149"/>
    </location>
</feature>
<dbReference type="InterPro" id="IPR007110">
    <property type="entry name" value="Ig-like_dom"/>
</dbReference>
<keyword evidence="3" id="KW-0472">Membrane</keyword>
<dbReference type="Pfam" id="PF13927">
    <property type="entry name" value="Ig_3"/>
    <property type="match status" value="2"/>
</dbReference>
<feature type="domain" description="Ig-like" evidence="9">
    <location>
        <begin position="192"/>
        <end position="269"/>
    </location>
</feature>
<dbReference type="Pfam" id="PF07679">
    <property type="entry name" value="I-set"/>
    <property type="match status" value="1"/>
</dbReference>
<feature type="signal peptide" evidence="8">
    <location>
        <begin position="1"/>
        <end position="19"/>
    </location>
</feature>
<keyword evidence="5" id="KW-0325">Glycoprotein</keyword>
<keyword evidence="8" id="KW-0732">Signal</keyword>
<dbReference type="GeneID" id="107073964"/>
<evidence type="ECO:0000259" key="9">
    <source>
        <dbReference type="PROSITE" id="PS50835"/>
    </source>
</evidence>
<feature type="domain" description="Fibronectin type-III" evidence="10">
    <location>
        <begin position="378"/>
        <end position="478"/>
    </location>
</feature>
<gene>
    <name evidence="12" type="primary">LOC107073964</name>
</gene>
<dbReference type="InterPro" id="IPR036116">
    <property type="entry name" value="FN3_sf"/>
</dbReference>
<dbReference type="SUPFAM" id="SSF49265">
    <property type="entry name" value="Fibronectin type III"/>
    <property type="match status" value="1"/>
</dbReference>
<evidence type="ECO:0000256" key="2">
    <source>
        <dbReference type="ARBA" id="ARBA00022737"/>
    </source>
</evidence>
<dbReference type="Gene3D" id="2.60.40.10">
    <property type="entry name" value="Immunoglobulins"/>
    <property type="match status" value="4"/>
</dbReference>
<name>A0ABM1JD93_POLDO</name>
<evidence type="ECO:0000259" key="10">
    <source>
        <dbReference type="PROSITE" id="PS50853"/>
    </source>
</evidence>
<feature type="domain" description="Ig-like" evidence="9">
    <location>
        <begin position="286"/>
        <end position="376"/>
    </location>
</feature>
<comment type="subcellular location">
    <subcellularLocation>
        <location evidence="1">Membrane</location>
        <topology evidence="1">Single-pass type I membrane protein</topology>
    </subcellularLocation>
</comment>
<evidence type="ECO:0000256" key="6">
    <source>
        <dbReference type="ARBA" id="ARBA00023319"/>
    </source>
</evidence>
<dbReference type="RefSeq" id="XP_015190431.1">
    <property type="nucleotide sequence ID" value="XM_015334945.1"/>
</dbReference>
<evidence type="ECO:0000313" key="11">
    <source>
        <dbReference type="Proteomes" id="UP000694924"/>
    </source>
</evidence>
<keyword evidence="4" id="KW-1015">Disulfide bond</keyword>
<dbReference type="InterPro" id="IPR036179">
    <property type="entry name" value="Ig-like_dom_sf"/>
</dbReference>